<accession>U4KPZ0</accession>
<dbReference type="OrthoDB" id="383566at2"/>
<dbReference type="Gene3D" id="2.160.20.110">
    <property type="match status" value="13"/>
</dbReference>
<reference evidence="3 4" key="1">
    <citation type="journal article" date="2013" name="J. Mol. Microbiol. Biotechnol.">
        <title>Analysis of the Complete Genomes of Acholeplasma brassicae , A. palmae and A. laidlawii and Their Comparison to the Obligate Parasites from ' Candidatus Phytoplasma'.</title>
        <authorList>
            <person name="Kube M."/>
            <person name="Siewert C."/>
            <person name="Migdoll A.M."/>
            <person name="Duduk B."/>
            <person name="Holz S."/>
            <person name="Rabus R."/>
            <person name="Seemuller E."/>
            <person name="Mitrovic J."/>
            <person name="Muller I."/>
            <person name="Buttner C."/>
            <person name="Reinhardt R."/>
        </authorList>
    </citation>
    <scope>NUCLEOTIDE SEQUENCE [LARGE SCALE GENOMIC DNA]</scope>
    <source>
        <strain evidence="4">0502</strain>
    </source>
</reference>
<dbReference type="PROSITE" id="PS00018">
    <property type="entry name" value="EF_HAND_1"/>
    <property type="match status" value="1"/>
</dbReference>
<dbReference type="InterPro" id="IPR016134">
    <property type="entry name" value="Dockerin_dom"/>
</dbReference>
<gene>
    <name evidence="3" type="ORF">BN85314440</name>
</gene>
<name>U4KPZ0_9MOLU</name>
<dbReference type="STRING" id="61635.BN85314440"/>
<dbReference type="InterPro" id="IPR018247">
    <property type="entry name" value="EF_Hand_1_Ca_BS"/>
</dbReference>
<dbReference type="Gene3D" id="1.10.1330.10">
    <property type="entry name" value="Dockerin domain"/>
    <property type="match status" value="1"/>
</dbReference>
<sequence>MSKNFMKLLKGFVGLIITLSFVAFFVAQTSKSSEVIEVKRRSPQYATVFLSEAGTFDNPYVIGSKADMDQLSLLVSQGNTFAGKYFTVDATLSEIYLGDFISIGSNTKPFDGYFDGYGVNFILDQTKEALDYQGLFGYLRTGILENFSVSGTVKGRNYVGGVLGYLASGQVRNVYNTARIDSTGSHAGGIIGLLERGTLTSAYNRGEVTAVANAGGVVGYSYLGIRTDYSTYRNNSITHVYSSGLVSANSNAGGVIGYDNPTVYSGGNNPRNNIYYDVTVIANYKQPKTLKPSTTQSGQGVNSGVMFTGMSTRLNQTFTFRDSTGNFSFYPELKYFNESPNSNVQANSNEFVTVDTTNGIGTENKPFLIKTVTDIENLKNQINTGETYLGFFFKVADGRSSFSLGNFVPIGSSTKPFFGSFDGNHAEFILNINSSLSYQGLFGYFGHGTIKNLSVSGSVTGLDYISGVVGYKLSGTILNVYNEAVINGRNYVGGIVGRHEAGVVDQTYNNGDITSTGSYVGGLVGFLYQGTLSNGYNRAEIVGNDSVGGILGFTYRYIRIAYSTYVYNNVSNLYNAGLVSSNTNVGGVIGQDSLQNYSGSGNVRSNLYYDTSVLVTYDQPKNLKPEVTGHAYGKTSSELLYGTPDTLGLSSSIWSYIEKVEDVAYYPQLKSFEAHSVTRISNDSYLSTAYDVGDGLGTKEFPFLIRDAFDMEELSRKVALGNTYFSFHFKVDDGISEIDLGNFSPIGSNTKPFDGNFDGNGANFILAIDNPGLNYQGLFGYTRTGIIENLSVSGSVKGLNRVGGIVGEQNSGTLRNVYNTATIEAAGSYAGGITGLLERATLSGAYNRGEVIATSYAGGVVGYSYLGIRTDYSTYRNNNINNVYSSGTVTANSYAGGVIGYDNPTVYSGGYNPRTNLYYDITVIANYDQKKTTKPSTDPSTQGINSGVFFKEMSEKLSSSFTFRAESGGFAYYPELQVFSDNEEASIVNRSKLNAQVDVGDGLGTESFPFLIRTNEDIEDLKSMIDKGNTFKGFFFKVDEGISQFDLGNFVPIGSSTKPFFGSFDGNHAEFILNINSSLSYQGLFGYFGHGEIKNLSVSGSVTGLDYVSGVVGYKLSGTISNVYNEAILTGRNFVGGIVGRNEAGVVDQTYNNGDITSTGSYVGGLVGFLYQGTLSNGYNRAEIIGIDSVGGVLGFTYRYIRIASSTYVYNNVSNLYSSGLVSSNTNVGGVIGQDSLQNYTASGNVRSNLYYDTSVLVTYDQPKTTKPPVTGHAYGKTTSDLVYASSDTLGFNANLWHFEPKDGTTGYYPQLITFSNHSETRISNDSYQSTAYDVGDGLGTKEFPFLIRDAFDMEELSRKVALGNTYFSFHFKVDDGISEIDLGNFSPIGSNTKPFDGNFDGNGANFILAIDNPGLNYQGLFGYTRTGIIENLSVSGSVKGLNRVGGIVGEQNSGTLRNVYNTATIEAAGSYAGGITGLLERATLSGAYNRGEVIATSYAGGVVGYSYLGIRTDYSTYRNNNINNVYSSGTVSANSYAGGVIGYDNPTVYSGGYNPRTNLYYDITVIANYDQKKTTKPSTDPSTQGINSGVFFKEMSTKLSDVFYFEAMTDNEAYYPQLNVFRNSETKDILSNSIESVRVDVSLGLGTEDIPFLIKDKLDIDELKRMVDKGNTFKGFFFKVDDGISQFDLGNFVPIGSSTKPFFGSFDGNHAEFILDINSTASYQGLFGYFGHGTIKNLSVSGSVTGLDYVSGVVGYKLSGTISNVYNEAVINGRNYIGGIVGRHEAGVVDQTYNNGDITSTGSYVGGLVGFLYQGTLSNGYNRAEIVGNDSVGGILGFTYRYIRIAYSTYVYNNVSNLYNAGLVSSNTNVGGVIGQDSLQNYSASGNVRSNLYYDTSLYQGYQKPKNNIPSLTPSASALLKTQMIAEGLIDKLGQTYFTYYPIEGNYAYYPQLKTFESSAITSVKEASMLSVRTNPFLGDGTKDSPYLINNEGDLINLSNSITADFSALDTYYLVGSNLSSFDLANTGFKPIGALDRPFRGHFDGAFANINLNINQTDNYVGLFGYASSEATIRNVSVSGVVKGRNATGGLAGYMAGALSEVYSTVSVSGINHTGGLVGHLLGSLEYAYHTGEVISTGTYVGGVVGYNNGVISQTYGSSKTSGANYVGGVLGFNAGTISASYYNRTLIEFYTPSVGIKPSFSVGNEQNSGDVTGVEREILFGFDGLDLEADHFSTQASSGMYDYTLQLTTFKTNVNATIRNNSAVSVRLIRFASGSGDAANPYLIRHEEDMMVLSEVSKEDSLTGLYFKVMDGVETLDLTKEGINFYAIGSNTRRFKGHFDGNHATFILSLTYTTSDYQGLFGFVESGSIKNLRVEGNLSGRDYLGGVVGYSLNSSLSQVSSHVMVTGRNYVGGLVGQLSNSSLKESYQFSNVLSTGSRVGGLVGHADKSTIDDVYNYGNVHGVSYVGGLFGSLELNSKLSYAYNRGNISSTSSYIGGLIGYLNQSHINQTYSAGLVRGLNNVGGLVGFQAGTSSTFDSYYDTSIIEADGRTTLSSPIRAISNVLDQENVVGVGKSYLTGLNQLTLDKTVFLLQENDGIHAYYPRLQVFESSDLIKEESLISVESYLFAGLGTNESPYILVNAYDMKLLSNLVNGGEAFNDTYFKVRNNATLFDLTLTGLDYQSIGTSQNKFNGYFDGRGIEFRLDLSQGDDTGLFGYVGIDANLENFSVTGKVVGNNNTGAVAGYLEGILSNVYSTADVLGNEAVGGLVGFNEGIIKNAYVINQTVGVSFVGGLVGYQLGQLSDTYAVSEIYGIDAVGGVIGYNSGLVSGSYYNEEIATLKSKEGYINATSAISNEENQSTVLGLTSAQMHEGTLVNFSFSDSSKWVALAPNGFEIYYPQLNVFAKSSNQVIKDASIDSVKHMRFKTGTGSETDPYIIYNEDDMKALSELIVSRNTMKGLFFKVSPSVDFIDLSVFGSNYVPIGNQTYPFEGSFDGSFAKFMIDINRSAYYQGLFGYIGRNGVVRNLSVDGLVRSGSRFSGGIAGRNAGLIENVYNQAEVISYDYYAGGISGYNDGVILNSYNEGNIQVERYDYAGGITGALSKDARIEDVYQTGLIKGRSYIGGLVGFASGSVKRGYNIGEVTGVSYLGALIGNVDQNAITEAIYYDQSVLNAQTGVKPSRAISTQADNGSVKGLSSSELSGGYLEHATLGSSFKTTTNKGYVIYHPQLRVFSDNSNISIKEASLSSVTRSLFQGLGTIESPYLIMSNQDLVSLSLLVNDGYDTLSTHFSVYEENLVFDLTSNGFKPIGGLIPFDGQIDFANSTITLRLEEEKDNVGLFGSISQSAKVSNVLTSGYVSGLNYVGGVVGYNEGILFNTSNDAQIYAQSYAGGLVGYHLGDLSESYNHGNVNASQSYAGGITGHQGPNTTISHVYNKGSVSSSQNSAGITPYLGLNSSLVQSFNYGLVTASTKNAAGLVLHNFGEIYQSYHTGHITTNSHAAGLVLINEGTIDETFVSGLIETRTNGAGLVLENLGVINNSYYDLDRVNTQKGSNTYLTISSAIGNELETQSVKGLKLPQMTGLTAIGTNDEQMNLTLSEYERLSGNDFTSYYPQLSYFSKHSNPTMKADSLESVKDQTLQGDGTKLSPYLVKDAFDLMIIHTFLENENHFLGKYFEVAPGVTVIDTTVEGVYYQPLGNDENAFRGQFDFNGINVILNQSRSNDDYLGLFHTIGKDGLVKNLNTSGEILGRSYLGGIAGRNFGKIENVSNYVKIDSLGTTTDGANAIGGVVGVNYGTITNARNFGSISAQGSYIGGIVGENEGVITNSSNHKEIKGDAQVGGITGLNRFEVSKSYNKALVTGVTVTGGIAGENRGSISESYNDGIISASGDISGGIAGLQNDSSGRITGVYHSGKVSSKETISGGIVGKLDAGYLTDAYVSGLVFSKTELGFVVGQTLGGQINNAYYDQLLLASTDDTLSTPTKAIGNYELADSNNLRGLFHGQMVSQSSIGTHPHQLNFSNGSLFSTKPSVQKEAYYPELTYFKNSQLEFVKADSHQSVTTTTFVVGQGTKDDPYIIKDESDVILLFETTNSGNDYEGIYFKVSEDTDGFDFTRSDLGYYFNAIGTKTNPFNGHFDGNGSNFHLNLVKTEDYQGLFGYLGTYGFVTSLSVSGKITGKDYTGGIVGYNDGAIEQVYNQAEVTGSNNTGGIAGYNAGSILYTYNKGRIVGKNYTGGVVGFLANTLSDSYNIGVVYGTSAVGAIAGYLDEMHAYNSYYDTRILGAYRDFDGLIKPTRAVSNSSNSNSVYGLDKAYMTGLSSIGTGNLKMNLNQTVFQTNFNTSGENYPQLVVFSKHQSDTVRALSFESTSTTLYKVHYDYQDADDNNDVLFSYVLENEHYQLQIPFKFGFELEGWYVLEENSEPTKITVRDAKSIEPFDHNKDIYVSANYQIAMHLVRFIDGNNQVIHEETIAHGDYISQTDLIPLKNQSLTKIYEFESWLFDFDQMITKPVDIKANFTEIDRYYQLTFLDGDGNFFTTQKVEYGTQADVPLQIPSKRFDSFAYEFMGWDFNFNESIKQAYTIMPIFKEVPRYYTINFRNDDGSLIQSSQVEYLKDAIKPEIDPTKASSVDKHYTFNGYDQDVTSIKENLEVYATYLEEDRYYEVTFLDGNFKRFETQQVKYFEQAVEPSGLPRKDPFGPYAYKFIGWDKTFDRIEGDLVVQALFEEIDRYYTVSYVDGNGLPFGETYEVEYLSEAPRPDGIPEKEQTVSHTYVFSHWDEAYLMIKEDTVIEPIFIENLRPYTVTFMDGNNQVYETKEVLYGKEATMPVGVPRKQAVGEVAYQFVSWNESLKDVREDRIITSSFVEVDRYYTVTFYGYDLNLILKQQRVEYLDSATAPTPPVRTDSREAYEYVFMGWDKDFSSITSDLVVKATYINRIRTYEVTVINGDETTTHVVNHGSNFNLPSPIKTGNEQYSYEFSHWVVGSEVVTSLTNIKENVVIEAIFEASYHYYVVTFLDGDLNILEVQHVLKGNDAIAPSLTPKKEKTDEFIYLFKGYDRGFSDISSDLTIKALFDEVDRYYVVNFYDAFDQLFYTEIVEYGNKASTVLVPEKPKDEQYHYVFIGFSEDSSFVNKNLDLYPMYQEELNEFIVNFYNGDNEIVLTQRVLYGMASTPPKEVSKTPSETIYYLFNRFDKENLSSVTSDLDVYPIFDEVARYYKVSFVHERLGVETLLFEQIVEYQKDAYNPIDLIPFDVIDEETIFAATGLEGSLLNIKEDRTIYVLFDEIPRYYTVSYFDYDMSLIKEERVSYLSDGILPQGPFSKPSTELYRYVFDGFDQDVTKVKKDIITYAVYQELNNQFEVTFLDGDGKVFDEQIVLFGKDAIRPNGIPLKTPSNEFSYTFIGYEDYLTNVQENRIIKALFKQEVRRYTVIFVDEFDQVLKEEFVQFGHKATAPEVIILPEDTAEYRYSYQFDRSFDSIYEDTKVTVLIIEEKNEYTYTFFDSEGNIYKEIHAPYGTTINIPNGPTKETDEQFIYTFIGFDQNVPLIITENLEFHPVYDSETRTFKVTYLDGNHNVFYEDYVSYGLDGILPTGIPEKAENDQYYYVFRMWGSRPVSVKNDLTIEAVFSRFLQSYTVTFVDEFGNTIKKQDVLYGTGATEPTFDLIPTKPPTTEYEYIFAGWDKSFNYITKDIEVQVRYVPVLRLYTYTFYDEDHTTILKQEKGRYGSVIISPSVPFKEGTGSTEFRFVGWDKTVPNQLTYSIEFYAVFEEVPVTFKVYFYDGNGFVLDLQIVEYSKAANTPVRVPTRVMTERYEYLFEGYDKDYNEVYSDLHIYPIFKEEIRRFTVTFIYDTYEIDLIKKHNEAVDFDLDPIPTPLRDGFGFVKWDQELTSIKKDVEVRPIFRPNKYQIVYYAFDVDGGGLESEVITYGSEVSLSEANFTKRGYQFSGWKTSPDSEVILYPNGANFVYETAGNLELYAAFDPIVYEVTYDTDGGNEIPSDPYTIENPLKVLPVPTKEDHKFIGWELVEIKEDLNEKEVLGRQVKRAQTGQTIITEIEDGTIGFITLKARYVYDGYLVLKEEFHDTLSLVYAEITTIIPIEKREESTLPVYLIGLVINETLADLKNKFINDSIEFLDHESNPVTDLSLVIYTGLQIVLRDSEGQIKDRVRVVLKGDINGDGIINVLDYNTLNLHVASKVEIKPEMLLAALINEDDLINVLDLNKLQQYVSGRATQLG</sequence>
<comment type="subcellular location">
    <subcellularLocation>
        <location evidence="1">Cell envelope</location>
    </subcellularLocation>
</comment>
<evidence type="ECO:0000313" key="4">
    <source>
        <dbReference type="Proteomes" id="UP000032737"/>
    </source>
</evidence>
<feature type="domain" description="Dockerin" evidence="2">
    <location>
        <begin position="6169"/>
        <end position="6236"/>
    </location>
</feature>
<dbReference type="InterPro" id="IPR042229">
    <property type="entry name" value="Listeria/Bacterioides_rpt_sf"/>
</dbReference>
<dbReference type="InterPro" id="IPR036439">
    <property type="entry name" value="Dockerin_dom_sf"/>
</dbReference>
<dbReference type="RefSeq" id="WP_030005325.1">
    <property type="nucleotide sequence ID" value="NC_022549.1"/>
</dbReference>
<organism evidence="3 4">
    <name type="scientific">Acholeplasma brassicae</name>
    <dbReference type="NCBI Taxonomy" id="61635"/>
    <lineage>
        <taxon>Bacteria</taxon>
        <taxon>Bacillati</taxon>
        <taxon>Mycoplasmatota</taxon>
        <taxon>Mollicutes</taxon>
        <taxon>Acholeplasmatales</taxon>
        <taxon>Acholeplasmataceae</taxon>
        <taxon>Acholeplasma</taxon>
    </lineage>
</organism>
<keyword evidence="4" id="KW-1185">Reference proteome</keyword>
<proteinExistence type="predicted"/>
<dbReference type="HOGENOM" id="CLU_223227_0_0_14"/>
<dbReference type="SUPFAM" id="SSF63446">
    <property type="entry name" value="Type I dockerin domain"/>
    <property type="match status" value="1"/>
</dbReference>
<evidence type="ECO:0000259" key="2">
    <source>
        <dbReference type="PROSITE" id="PS51766"/>
    </source>
</evidence>
<dbReference type="Proteomes" id="UP000032737">
    <property type="component" value="Chromosome"/>
</dbReference>
<dbReference type="InterPro" id="IPR013378">
    <property type="entry name" value="InlB-like_B-rpt"/>
</dbReference>
<protein>
    <submittedName>
        <fullName evidence="3">Precited cellulosome enzyme</fullName>
    </submittedName>
</protein>
<dbReference type="CDD" id="cd14256">
    <property type="entry name" value="Dockerin_I"/>
    <property type="match status" value="1"/>
</dbReference>
<dbReference type="GO" id="GO:0000272">
    <property type="term" value="P:polysaccharide catabolic process"/>
    <property type="evidence" value="ECO:0007669"/>
    <property type="project" value="InterPro"/>
</dbReference>
<evidence type="ECO:0000313" key="3">
    <source>
        <dbReference type="EMBL" id="CCV66465.1"/>
    </source>
</evidence>
<dbReference type="PROSITE" id="PS51766">
    <property type="entry name" value="DOCKERIN"/>
    <property type="match status" value="1"/>
</dbReference>
<dbReference type="Gene3D" id="2.60.40.4270">
    <property type="entry name" value="Listeria-Bacteroides repeat domain"/>
    <property type="match status" value="1"/>
</dbReference>
<dbReference type="EMBL" id="FO681348">
    <property type="protein sequence ID" value="CCV66465.1"/>
    <property type="molecule type" value="Genomic_DNA"/>
</dbReference>
<evidence type="ECO:0000256" key="1">
    <source>
        <dbReference type="ARBA" id="ARBA00004196"/>
    </source>
</evidence>
<dbReference type="KEGG" id="abra:BN85314440"/>
<dbReference type="GO" id="GO:0030313">
    <property type="term" value="C:cell envelope"/>
    <property type="evidence" value="ECO:0007669"/>
    <property type="project" value="UniProtKB-SubCell"/>
</dbReference>
<dbReference type="Pfam" id="PF09479">
    <property type="entry name" value="Flg_new"/>
    <property type="match status" value="2"/>
</dbReference>